<protein>
    <submittedName>
        <fullName evidence="1">Glyoxalase family protein</fullName>
    </submittedName>
</protein>
<name>A0AAD6N078_9EURO</name>
<comment type="caution">
    <text evidence="1">The sequence shown here is derived from an EMBL/GenBank/DDBJ whole genome shotgun (WGS) entry which is preliminary data.</text>
</comment>
<gene>
    <name evidence="1" type="ORF">N7493_002044</name>
</gene>
<keyword evidence="2" id="KW-1185">Reference proteome</keyword>
<dbReference type="EMBL" id="JAQJAN010000002">
    <property type="protein sequence ID" value="KAJ5738889.1"/>
    <property type="molecule type" value="Genomic_DNA"/>
</dbReference>
<accession>A0AAD6N078</accession>
<reference evidence="1" key="2">
    <citation type="submission" date="2023-01" db="EMBL/GenBank/DDBJ databases">
        <authorList>
            <person name="Petersen C."/>
        </authorList>
    </citation>
    <scope>NUCLEOTIDE SEQUENCE</scope>
    <source>
        <strain evidence="1">IBT 17514</strain>
    </source>
</reference>
<organism evidence="1 2">
    <name type="scientific">Penicillium malachiteum</name>
    <dbReference type="NCBI Taxonomy" id="1324776"/>
    <lineage>
        <taxon>Eukaryota</taxon>
        <taxon>Fungi</taxon>
        <taxon>Dikarya</taxon>
        <taxon>Ascomycota</taxon>
        <taxon>Pezizomycotina</taxon>
        <taxon>Eurotiomycetes</taxon>
        <taxon>Eurotiomycetidae</taxon>
        <taxon>Eurotiales</taxon>
        <taxon>Aspergillaceae</taxon>
        <taxon>Penicillium</taxon>
    </lineage>
</organism>
<dbReference type="AlphaFoldDB" id="A0AAD6N078"/>
<evidence type="ECO:0000313" key="2">
    <source>
        <dbReference type="Proteomes" id="UP001215712"/>
    </source>
</evidence>
<reference evidence="1" key="1">
    <citation type="journal article" date="2023" name="IMA Fungus">
        <title>Comparative genomic study of the Penicillium genus elucidates a diverse pangenome and 15 lateral gene transfer events.</title>
        <authorList>
            <person name="Petersen C."/>
            <person name="Sorensen T."/>
            <person name="Nielsen M.R."/>
            <person name="Sondergaard T.E."/>
            <person name="Sorensen J.L."/>
            <person name="Fitzpatrick D.A."/>
            <person name="Frisvad J.C."/>
            <person name="Nielsen K.L."/>
        </authorList>
    </citation>
    <scope>NUCLEOTIDE SEQUENCE</scope>
    <source>
        <strain evidence="1">IBT 17514</strain>
    </source>
</reference>
<sequence length="189" mass="21251">MSKEEVEVTSVEFLIKTGSVIKTIETNLEKNRLDRNTIRQLLNEYSSLAESDGRLMNAARQEPECANRGLFLAYTHIELITWLGKLNFTIPSSSIKWYSLRQFSSKYRLPFFWNSEVSSDLQGQLDHIKKTAALVYADLQAHNISIPTTAIKYPNVPVGDPVSPPVEAYEQLLHRGTIALQVLEGGPAT</sequence>
<dbReference type="Proteomes" id="UP001215712">
    <property type="component" value="Unassembled WGS sequence"/>
</dbReference>
<evidence type="ECO:0000313" key="1">
    <source>
        <dbReference type="EMBL" id="KAJ5738889.1"/>
    </source>
</evidence>
<proteinExistence type="predicted"/>